<reference evidence="2" key="1">
    <citation type="journal article" date="2019" name="Science">
        <title>Mutation of a bHLH transcription factor allowed almond domestication.</title>
        <authorList>
            <person name="Sanchez-Perez R."/>
            <person name="Pavan S."/>
            <person name="Mazzeo R."/>
            <person name="Moldovan C."/>
            <person name="Aiese Cigliano R."/>
            <person name="Del Cueto J."/>
            <person name="Ricciardi F."/>
            <person name="Lotti C."/>
            <person name="Ricciardi L."/>
            <person name="Dicenta F."/>
            <person name="Lopez-Marques R.L."/>
            <person name="Lindberg Moller B."/>
        </authorList>
    </citation>
    <scope>NUCLEOTIDE SEQUENCE</scope>
</reference>
<evidence type="ECO:0000259" key="1">
    <source>
        <dbReference type="Pfam" id="PF10551"/>
    </source>
</evidence>
<dbReference type="PANTHER" id="PTHR31973:SF187">
    <property type="entry name" value="MUTATOR TRANSPOSASE MUDRA PROTEIN"/>
    <property type="match status" value="1"/>
</dbReference>
<gene>
    <name evidence="2" type="ORF">Prudu_26S000200</name>
</gene>
<dbReference type="InterPro" id="IPR018289">
    <property type="entry name" value="MULE_transposase_dom"/>
</dbReference>
<evidence type="ECO:0000313" key="2">
    <source>
        <dbReference type="EMBL" id="BBN67262.1"/>
    </source>
</evidence>
<organism evidence="2">
    <name type="scientific">Prunus dulcis</name>
    <name type="common">Almond</name>
    <name type="synonym">Amygdalus dulcis</name>
    <dbReference type="NCBI Taxonomy" id="3755"/>
    <lineage>
        <taxon>Eukaryota</taxon>
        <taxon>Viridiplantae</taxon>
        <taxon>Streptophyta</taxon>
        <taxon>Embryophyta</taxon>
        <taxon>Tracheophyta</taxon>
        <taxon>Spermatophyta</taxon>
        <taxon>Magnoliopsida</taxon>
        <taxon>eudicotyledons</taxon>
        <taxon>Gunneridae</taxon>
        <taxon>Pentapetalae</taxon>
        <taxon>rosids</taxon>
        <taxon>fabids</taxon>
        <taxon>Rosales</taxon>
        <taxon>Rosaceae</taxon>
        <taxon>Amygdaloideae</taxon>
        <taxon>Amygdaleae</taxon>
        <taxon>Prunus</taxon>
    </lineage>
</organism>
<dbReference type="Pfam" id="PF10551">
    <property type="entry name" value="MULE"/>
    <property type="match status" value="1"/>
</dbReference>
<feature type="non-terminal residue" evidence="2">
    <location>
        <position position="524"/>
    </location>
</feature>
<protein>
    <recommendedName>
        <fullName evidence="1">MULE transposase domain-containing protein</fullName>
    </recommendedName>
</protein>
<dbReference type="PANTHER" id="PTHR31973">
    <property type="entry name" value="POLYPROTEIN, PUTATIVE-RELATED"/>
    <property type="match status" value="1"/>
</dbReference>
<sequence length="524" mass="59828">MEVCVIAKCTYKSETIMFSVSSESSMGFAVGLFHITVFGAHYPSCFLETDSDLDLMRTFLLISNEKTVDILVKDLCGISEYSGDFCVNKELIACEKGESLCSSTVEDRNEFLGRSKRASAKPLLSNEWETYIHHVGQKFDGGAEEFRLKLCKYALEVGFNFLYAGNDKKRWLLFVRIRNWRVAAGVFMLLVVKLLANSCKTELKPVEIIHEFKDYYGIDISYYHAWFGKELAKLDVHGDESKSFNELVWYADAVKETNTGSLCTLDCEAGINRFRFFVSFGGCIAGFQYCIPLLFIDATFLKSKYKGQLLCASGKNGNQGFYPLAFGVVDSETEENWTWFLQHLAFILLPMGRVVTFFSDRNQEFDIKVPEVRCAYAVTEEEFKVAMEELVIVGSSKVKAFISDLSRDHYANAFFKGMRYGEMANSLAESFNNWVGVFRDLPVLPLIEGIRQKLMVLNSQRRFEAEKWTTVLCPEMETRLCENAEAGRTWAVRRSNCTVFEVFADYSVMVDLEQRTCSCRLWQI</sequence>
<accession>A0A5H2XJB0</accession>
<dbReference type="EMBL" id="AP020363">
    <property type="protein sequence ID" value="BBN67262.1"/>
    <property type="molecule type" value="Genomic_DNA"/>
</dbReference>
<feature type="domain" description="MULE transposase" evidence="1">
    <location>
        <begin position="294"/>
        <end position="362"/>
    </location>
</feature>
<proteinExistence type="predicted"/>
<dbReference type="AlphaFoldDB" id="A0A5H2XJB0"/>
<name>A0A5H2XJB0_PRUDU</name>